<dbReference type="GO" id="GO:0043565">
    <property type="term" value="F:sequence-specific DNA binding"/>
    <property type="evidence" value="ECO:0007669"/>
    <property type="project" value="InterPro"/>
</dbReference>
<dbReference type="EMBL" id="WMJX01000006">
    <property type="protein sequence ID" value="MTG97414.1"/>
    <property type="molecule type" value="Genomic_DNA"/>
</dbReference>
<evidence type="ECO:0000313" key="5">
    <source>
        <dbReference type="EMBL" id="MTG97414.1"/>
    </source>
</evidence>
<sequence length="191" mass="22102">METNSVLHIKNMVCHRCVLVVDQELKKLGVLEATVTLGKVILHYPLASSTMLLFEKKLQALGFELIKNRRGAIVEQIKNLVIKIVDADEKLAINMSYYLSEQLDVEYSYASKLFSESEGITIERYYILLRIERVKEYISYGELSLVEIATKLYYNDLSHMSKQFKNVMGVSPSKYKKDQVFQRNHLDKIIT</sequence>
<dbReference type="PANTHER" id="PTHR43280:SF2">
    <property type="entry name" value="HTH-TYPE TRANSCRIPTIONAL REGULATOR EXSA"/>
    <property type="match status" value="1"/>
</dbReference>
<evidence type="ECO:0000256" key="1">
    <source>
        <dbReference type="ARBA" id="ARBA00023015"/>
    </source>
</evidence>
<dbReference type="Gene3D" id="3.30.70.100">
    <property type="match status" value="1"/>
</dbReference>
<dbReference type="PROSITE" id="PS01124">
    <property type="entry name" value="HTH_ARAC_FAMILY_2"/>
    <property type="match status" value="1"/>
</dbReference>
<gene>
    <name evidence="5" type="ORF">GJV76_04575</name>
</gene>
<feature type="domain" description="HTH araC/xylS-type" evidence="4">
    <location>
        <begin position="99"/>
        <end position="178"/>
    </location>
</feature>
<accession>A0A6I3LHZ0</accession>
<comment type="caution">
    <text evidence="5">The sequence shown here is derived from an EMBL/GenBank/DDBJ whole genome shotgun (WGS) entry which is preliminary data.</text>
</comment>
<dbReference type="AlphaFoldDB" id="A0A6I3LHZ0"/>
<dbReference type="InterPro" id="IPR009057">
    <property type="entry name" value="Homeodomain-like_sf"/>
</dbReference>
<dbReference type="Gene3D" id="1.10.10.60">
    <property type="entry name" value="Homeodomain-like"/>
    <property type="match status" value="1"/>
</dbReference>
<organism evidence="5 6">
    <name type="scientific">Myroides albus</name>
    <dbReference type="NCBI Taxonomy" id="2562892"/>
    <lineage>
        <taxon>Bacteria</taxon>
        <taxon>Pseudomonadati</taxon>
        <taxon>Bacteroidota</taxon>
        <taxon>Flavobacteriia</taxon>
        <taxon>Flavobacteriales</taxon>
        <taxon>Flavobacteriaceae</taxon>
        <taxon>Myroides</taxon>
    </lineage>
</organism>
<dbReference type="InterPro" id="IPR018060">
    <property type="entry name" value="HTH_AraC"/>
</dbReference>
<evidence type="ECO:0000256" key="3">
    <source>
        <dbReference type="ARBA" id="ARBA00023163"/>
    </source>
</evidence>
<dbReference type="InterPro" id="IPR036163">
    <property type="entry name" value="HMA_dom_sf"/>
</dbReference>
<keyword evidence="3" id="KW-0804">Transcription</keyword>
<dbReference type="Pfam" id="PF12833">
    <property type="entry name" value="HTH_18"/>
    <property type="match status" value="1"/>
</dbReference>
<reference evidence="5 6" key="1">
    <citation type="submission" date="2019-11" db="EMBL/GenBank/DDBJ databases">
        <title>Genome of Strain BIT-d1.</title>
        <authorList>
            <person name="Yang Y."/>
        </authorList>
    </citation>
    <scope>NUCLEOTIDE SEQUENCE [LARGE SCALE GENOMIC DNA]</scope>
    <source>
        <strain evidence="5 6">BIT-d1</strain>
    </source>
</reference>
<dbReference type="GO" id="GO:0003700">
    <property type="term" value="F:DNA-binding transcription factor activity"/>
    <property type="evidence" value="ECO:0007669"/>
    <property type="project" value="InterPro"/>
</dbReference>
<keyword evidence="1" id="KW-0805">Transcription regulation</keyword>
<proteinExistence type="predicted"/>
<protein>
    <submittedName>
        <fullName evidence="5">Helix-turn-helix domain-containing protein</fullName>
    </submittedName>
</protein>
<dbReference type="OrthoDB" id="952277at2"/>
<dbReference type="PANTHER" id="PTHR43280">
    <property type="entry name" value="ARAC-FAMILY TRANSCRIPTIONAL REGULATOR"/>
    <property type="match status" value="1"/>
</dbReference>
<name>A0A6I3LHZ0_9FLAO</name>
<evidence type="ECO:0000256" key="2">
    <source>
        <dbReference type="ARBA" id="ARBA00023125"/>
    </source>
</evidence>
<evidence type="ECO:0000313" key="6">
    <source>
        <dbReference type="Proteomes" id="UP000438760"/>
    </source>
</evidence>
<dbReference type="SMART" id="SM00342">
    <property type="entry name" value="HTH_ARAC"/>
    <property type="match status" value="1"/>
</dbReference>
<dbReference type="SUPFAM" id="SSF46689">
    <property type="entry name" value="Homeodomain-like"/>
    <property type="match status" value="1"/>
</dbReference>
<dbReference type="RefSeq" id="WP_155091462.1">
    <property type="nucleotide sequence ID" value="NZ_CP102754.1"/>
</dbReference>
<dbReference type="Proteomes" id="UP000438760">
    <property type="component" value="Unassembled WGS sequence"/>
</dbReference>
<evidence type="ECO:0000259" key="4">
    <source>
        <dbReference type="PROSITE" id="PS01124"/>
    </source>
</evidence>
<keyword evidence="6" id="KW-1185">Reference proteome</keyword>
<dbReference type="SUPFAM" id="SSF55008">
    <property type="entry name" value="HMA, heavy metal-associated domain"/>
    <property type="match status" value="1"/>
</dbReference>
<keyword evidence="2" id="KW-0238">DNA-binding</keyword>
<dbReference type="GO" id="GO:0046872">
    <property type="term" value="F:metal ion binding"/>
    <property type="evidence" value="ECO:0007669"/>
    <property type="project" value="InterPro"/>
</dbReference>